<evidence type="ECO:0000256" key="8">
    <source>
        <dbReference type="ARBA" id="ARBA00022989"/>
    </source>
</evidence>
<keyword evidence="9 10" id="KW-0472">Membrane</keyword>
<comment type="caution">
    <text evidence="11">The sequence shown here is derived from an EMBL/GenBank/DDBJ whole genome shotgun (WGS) entry which is preliminary data.</text>
</comment>
<dbReference type="Proteomes" id="UP001226762">
    <property type="component" value="Unassembled WGS sequence"/>
</dbReference>
<dbReference type="GO" id="GO:0015628">
    <property type="term" value="P:protein secretion by the type II secretion system"/>
    <property type="evidence" value="ECO:0007669"/>
    <property type="project" value="InterPro"/>
</dbReference>
<proteinExistence type="inferred from homology"/>
<name>A0AAE3WGG1_9RHOB</name>
<dbReference type="InterPro" id="IPR007690">
    <property type="entry name" value="T2SS_GspM"/>
</dbReference>
<gene>
    <name evidence="11" type="primary">gspM</name>
    <name evidence="11" type="ORF">NO357_20105</name>
</gene>
<reference evidence="11" key="2">
    <citation type="submission" date="2023-02" db="EMBL/GenBank/DDBJ databases">
        <title>'Rhodoalgimonas zhirmunskyi' gen. nov., isolated from a red alga.</title>
        <authorList>
            <person name="Nedashkovskaya O.I."/>
            <person name="Otstavnykh N.Y."/>
            <person name="Bystritskaya E.P."/>
            <person name="Balabanova L.A."/>
            <person name="Isaeva M.P."/>
        </authorList>
    </citation>
    <scope>NUCLEOTIDE SEQUENCE</scope>
    <source>
        <strain evidence="11">KCTC 52189</strain>
    </source>
</reference>
<evidence type="ECO:0000256" key="5">
    <source>
        <dbReference type="ARBA" id="ARBA00022519"/>
    </source>
</evidence>
<evidence type="ECO:0000256" key="6">
    <source>
        <dbReference type="ARBA" id="ARBA00022692"/>
    </source>
</evidence>
<evidence type="ECO:0000313" key="12">
    <source>
        <dbReference type="Proteomes" id="UP001226762"/>
    </source>
</evidence>
<dbReference type="GO" id="GO:0005886">
    <property type="term" value="C:plasma membrane"/>
    <property type="evidence" value="ECO:0007669"/>
    <property type="project" value="UniProtKB-SubCell"/>
</dbReference>
<organism evidence="11 12">
    <name type="scientific">Marimonas arenosa</name>
    <dbReference type="NCBI Taxonomy" id="1795305"/>
    <lineage>
        <taxon>Bacteria</taxon>
        <taxon>Pseudomonadati</taxon>
        <taxon>Pseudomonadota</taxon>
        <taxon>Alphaproteobacteria</taxon>
        <taxon>Rhodobacterales</taxon>
        <taxon>Paracoccaceae</taxon>
        <taxon>Marimonas</taxon>
    </lineage>
</organism>
<evidence type="ECO:0000256" key="9">
    <source>
        <dbReference type="ARBA" id="ARBA00023136"/>
    </source>
</evidence>
<dbReference type="SUPFAM" id="SSF103054">
    <property type="entry name" value="General secretion pathway protein M, EpsM"/>
    <property type="match status" value="1"/>
</dbReference>
<evidence type="ECO:0000256" key="4">
    <source>
        <dbReference type="ARBA" id="ARBA00022475"/>
    </source>
</evidence>
<keyword evidence="4" id="KW-1003">Cell membrane</keyword>
<comment type="similarity">
    <text evidence="2">Belongs to the GSP M family.</text>
</comment>
<comment type="subcellular location">
    <subcellularLocation>
        <location evidence="1">Cell inner membrane</location>
        <topology evidence="1">Single-pass membrane protein</topology>
    </subcellularLocation>
</comment>
<protein>
    <submittedName>
        <fullName evidence="11">Type II secretion system protein GspM</fullName>
    </submittedName>
</protein>
<evidence type="ECO:0000313" key="11">
    <source>
        <dbReference type="EMBL" id="MDQ2092214.1"/>
    </source>
</evidence>
<keyword evidence="6 10" id="KW-0812">Transmembrane</keyword>
<evidence type="ECO:0000256" key="1">
    <source>
        <dbReference type="ARBA" id="ARBA00004377"/>
    </source>
</evidence>
<dbReference type="GO" id="GO:0015627">
    <property type="term" value="C:type II protein secretion system complex"/>
    <property type="evidence" value="ECO:0007669"/>
    <property type="project" value="InterPro"/>
</dbReference>
<keyword evidence="5" id="KW-0997">Cell inner membrane</keyword>
<dbReference type="EMBL" id="JANHAX010000008">
    <property type="protein sequence ID" value="MDQ2092214.1"/>
    <property type="molecule type" value="Genomic_DNA"/>
</dbReference>
<dbReference type="RefSeq" id="WP_306737525.1">
    <property type="nucleotide sequence ID" value="NZ_JANHAX010000008.1"/>
</dbReference>
<keyword evidence="8 10" id="KW-1133">Transmembrane helix</keyword>
<evidence type="ECO:0000256" key="3">
    <source>
        <dbReference type="ARBA" id="ARBA00022448"/>
    </source>
</evidence>
<dbReference type="AlphaFoldDB" id="A0AAE3WGG1"/>
<keyword evidence="3" id="KW-0813">Transport</keyword>
<evidence type="ECO:0000256" key="2">
    <source>
        <dbReference type="ARBA" id="ARBA00010637"/>
    </source>
</evidence>
<evidence type="ECO:0000256" key="10">
    <source>
        <dbReference type="SAM" id="Phobius"/>
    </source>
</evidence>
<dbReference type="InterPro" id="IPR023229">
    <property type="entry name" value="T2SS_M_periplasmic_sf"/>
</dbReference>
<dbReference type="Pfam" id="PF04612">
    <property type="entry name" value="T2SSM"/>
    <property type="match status" value="1"/>
</dbReference>
<keyword evidence="7" id="KW-0653">Protein transport</keyword>
<dbReference type="Gene3D" id="3.30.1360.100">
    <property type="entry name" value="General secretion pathway protein M, EpsM"/>
    <property type="match status" value="1"/>
</dbReference>
<feature type="transmembrane region" description="Helical" evidence="10">
    <location>
        <begin position="16"/>
        <end position="39"/>
    </location>
</feature>
<keyword evidence="12" id="KW-1185">Reference proteome</keyword>
<accession>A0AAE3WGG1</accession>
<sequence>MNLVDWLAERSGRERVLLALLTGLLLPLAVVLGLLVPLAEKRAAAEQALEEAQLLNAWVAARAAEAAKLAPVREEPDQTFDPIGVSALEQGLKQARLWPYVARLEARSQGGIALDFEVVEFTDLMRWLEAAHPRWGYAFDTFRIEPRLESAMVKATIVLRAAGDS</sequence>
<evidence type="ECO:0000256" key="7">
    <source>
        <dbReference type="ARBA" id="ARBA00022927"/>
    </source>
</evidence>
<reference evidence="11" key="1">
    <citation type="submission" date="2022-07" db="EMBL/GenBank/DDBJ databases">
        <authorList>
            <person name="Otstavnykh N."/>
            <person name="Isaeva M."/>
            <person name="Bystritskaya E."/>
        </authorList>
    </citation>
    <scope>NUCLEOTIDE SEQUENCE</scope>
    <source>
        <strain evidence="11">KCTC 52189</strain>
    </source>
</reference>